<evidence type="ECO:0000256" key="7">
    <source>
        <dbReference type="ARBA" id="ARBA00023235"/>
    </source>
</evidence>
<evidence type="ECO:0000256" key="5">
    <source>
        <dbReference type="ARBA" id="ARBA00023110"/>
    </source>
</evidence>
<reference evidence="12 13" key="1">
    <citation type="submission" date="2006-09" db="EMBL/GenBank/DDBJ databases">
        <authorList>
            <person name="Emerson D."/>
            <person name="Ferriera S."/>
            <person name="Johnson J."/>
            <person name="Kravitz S."/>
            <person name="Halpern A."/>
            <person name="Remington K."/>
            <person name="Beeson K."/>
            <person name="Tran B."/>
            <person name="Rogers Y.-H."/>
            <person name="Friedman R."/>
            <person name="Venter J.C."/>
        </authorList>
    </citation>
    <scope>NUCLEOTIDE SEQUENCE [LARGE SCALE GENOMIC DNA]</scope>
    <source>
        <strain evidence="12 13">PV-1</strain>
    </source>
</reference>
<dbReference type="STRING" id="314344.AL013_00220"/>
<dbReference type="SUPFAM" id="SSF54534">
    <property type="entry name" value="FKBP-like"/>
    <property type="match status" value="1"/>
</dbReference>
<dbReference type="EC" id="5.2.1.8" evidence="10"/>
<evidence type="ECO:0000256" key="9">
    <source>
        <dbReference type="PROSITE-ProRule" id="PRU00277"/>
    </source>
</evidence>
<keyword evidence="13" id="KW-1185">Reference proteome</keyword>
<comment type="subcellular location">
    <subcellularLocation>
        <location evidence="2">Cytoplasm</location>
    </subcellularLocation>
</comment>
<accession>Q0EZ46</accession>
<dbReference type="PANTHER" id="PTHR47861">
    <property type="entry name" value="FKBP-TYPE PEPTIDYL-PROLYL CIS-TRANS ISOMERASE SLYD"/>
    <property type="match status" value="1"/>
</dbReference>
<organism evidence="12 13">
    <name type="scientific">Mariprofundus ferrooxydans PV-1</name>
    <dbReference type="NCBI Taxonomy" id="314345"/>
    <lineage>
        <taxon>Bacteria</taxon>
        <taxon>Pseudomonadati</taxon>
        <taxon>Pseudomonadota</taxon>
        <taxon>Candidatius Mariprofundia</taxon>
        <taxon>Mariprofundales</taxon>
        <taxon>Mariprofundaceae</taxon>
        <taxon>Mariprofundus</taxon>
    </lineage>
</organism>
<evidence type="ECO:0000256" key="3">
    <source>
        <dbReference type="ARBA" id="ARBA00006577"/>
    </source>
</evidence>
<dbReference type="EMBL" id="AATS01000007">
    <property type="protein sequence ID" value="EAU54578.1"/>
    <property type="molecule type" value="Genomic_DNA"/>
</dbReference>
<name>Q0EZ46_9PROT</name>
<dbReference type="HOGENOM" id="CLU_098197_1_0_0"/>
<comment type="function">
    <text evidence="8">Also involved in hydrogenase metallocenter assembly, probably by participating in the nickel insertion step. This function in hydrogenase biosynthesis requires chaperone activity and the presence of the metal-binding domain, but not PPIase activity.</text>
</comment>
<dbReference type="AlphaFoldDB" id="Q0EZ46"/>
<comment type="catalytic activity">
    <reaction evidence="1 9 10">
        <text>[protein]-peptidylproline (omega=180) = [protein]-peptidylproline (omega=0)</text>
        <dbReference type="Rhea" id="RHEA:16237"/>
        <dbReference type="Rhea" id="RHEA-COMP:10747"/>
        <dbReference type="Rhea" id="RHEA-COMP:10748"/>
        <dbReference type="ChEBI" id="CHEBI:83833"/>
        <dbReference type="ChEBI" id="CHEBI:83834"/>
        <dbReference type="EC" id="5.2.1.8"/>
    </reaction>
</comment>
<evidence type="ECO:0000259" key="11">
    <source>
        <dbReference type="PROSITE" id="PS50059"/>
    </source>
</evidence>
<dbReference type="OrthoDB" id="3173132at2"/>
<dbReference type="Gene3D" id="3.10.50.40">
    <property type="match status" value="1"/>
</dbReference>
<dbReference type="RefSeq" id="WP_009849080.1">
    <property type="nucleotide sequence ID" value="NZ_DS022294.1"/>
</dbReference>
<comment type="caution">
    <text evidence="12">The sequence shown here is derived from an EMBL/GenBank/DDBJ whole genome shotgun (WGS) entry which is preliminary data.</text>
</comment>
<evidence type="ECO:0000256" key="2">
    <source>
        <dbReference type="ARBA" id="ARBA00004496"/>
    </source>
</evidence>
<dbReference type="PANTHER" id="PTHR47861:SF3">
    <property type="entry name" value="FKBP-TYPE PEPTIDYL-PROLYL CIS-TRANS ISOMERASE SLYD"/>
    <property type="match status" value="1"/>
</dbReference>
<gene>
    <name evidence="12" type="ORF">SPV1_07781</name>
</gene>
<dbReference type="GO" id="GO:0003755">
    <property type="term" value="F:peptidyl-prolyl cis-trans isomerase activity"/>
    <property type="evidence" value="ECO:0007669"/>
    <property type="project" value="UniProtKB-UniRule"/>
</dbReference>
<evidence type="ECO:0000256" key="6">
    <source>
        <dbReference type="ARBA" id="ARBA00023186"/>
    </source>
</evidence>
<evidence type="ECO:0000256" key="1">
    <source>
        <dbReference type="ARBA" id="ARBA00000971"/>
    </source>
</evidence>
<dbReference type="Pfam" id="PF00254">
    <property type="entry name" value="FKBP_C"/>
    <property type="match status" value="1"/>
</dbReference>
<keyword evidence="7 9" id="KW-0413">Isomerase</keyword>
<dbReference type="GO" id="GO:0042026">
    <property type="term" value="P:protein refolding"/>
    <property type="evidence" value="ECO:0007669"/>
    <property type="project" value="UniProtKB-ARBA"/>
</dbReference>
<keyword evidence="4" id="KW-0963">Cytoplasm</keyword>
<evidence type="ECO:0000313" key="12">
    <source>
        <dbReference type="EMBL" id="EAU54578.1"/>
    </source>
</evidence>
<dbReference type="InParanoid" id="Q0EZ46"/>
<dbReference type="PROSITE" id="PS50059">
    <property type="entry name" value="FKBP_PPIASE"/>
    <property type="match status" value="1"/>
</dbReference>
<keyword evidence="5 9" id="KW-0697">Rotamase</keyword>
<dbReference type="InterPro" id="IPR001179">
    <property type="entry name" value="PPIase_FKBP_dom"/>
</dbReference>
<proteinExistence type="inferred from homology"/>
<feature type="domain" description="PPIase FKBP-type" evidence="11">
    <location>
        <begin position="6"/>
        <end position="82"/>
    </location>
</feature>
<evidence type="ECO:0000313" key="13">
    <source>
        <dbReference type="Proteomes" id="UP000005297"/>
    </source>
</evidence>
<protein>
    <recommendedName>
        <fullName evidence="10">Peptidyl-prolyl cis-trans isomerase</fullName>
        <ecNumber evidence="10">5.2.1.8</ecNumber>
    </recommendedName>
</protein>
<dbReference type="Proteomes" id="UP000005297">
    <property type="component" value="Unassembled WGS sequence"/>
</dbReference>
<keyword evidence="6" id="KW-0143">Chaperone</keyword>
<dbReference type="InterPro" id="IPR046357">
    <property type="entry name" value="PPIase_dom_sf"/>
</dbReference>
<evidence type="ECO:0000256" key="10">
    <source>
        <dbReference type="RuleBase" id="RU003915"/>
    </source>
</evidence>
<evidence type="ECO:0000256" key="8">
    <source>
        <dbReference type="ARBA" id="ARBA00037071"/>
    </source>
</evidence>
<comment type="similarity">
    <text evidence="3 10">Belongs to the FKBP-type PPIase family.</text>
</comment>
<dbReference type="eggNOG" id="COG1047">
    <property type="taxonomic scope" value="Bacteria"/>
</dbReference>
<sequence>MHIEDNSIVTIHYTLTKPNGDIIESSRDGEPLDYTHGTDALVPGLEQALKGKKAGDRVTVSVQPEQGYGECSEQLLQQVPRDIFQFDGPIEPGMRFQADTGHGIELVTVIGADETSVTVDANHPLAGEVLNFDVDIIAVRAPAEAEA</sequence>
<dbReference type="GO" id="GO:0005737">
    <property type="term" value="C:cytoplasm"/>
    <property type="evidence" value="ECO:0007669"/>
    <property type="project" value="UniProtKB-SubCell"/>
</dbReference>
<evidence type="ECO:0000256" key="4">
    <source>
        <dbReference type="ARBA" id="ARBA00022490"/>
    </source>
</evidence>